<gene>
    <name evidence="8 10" type="primary">tilS</name>
    <name evidence="10" type="ORF">FYJ73_12635</name>
</gene>
<comment type="caution">
    <text evidence="10">The sequence shown here is derived from an EMBL/GenBank/DDBJ whole genome shotgun (WGS) entry which is preliminary data.</text>
</comment>
<dbReference type="InterPro" id="IPR011063">
    <property type="entry name" value="TilS/TtcA_N"/>
</dbReference>
<dbReference type="EMBL" id="VUNG01000040">
    <property type="protein sequence ID" value="MST85501.1"/>
    <property type="molecule type" value="Genomic_DNA"/>
</dbReference>
<keyword evidence="11" id="KW-1185">Reference proteome</keyword>
<evidence type="ECO:0000256" key="5">
    <source>
        <dbReference type="ARBA" id="ARBA00022741"/>
    </source>
</evidence>
<evidence type="ECO:0000259" key="9">
    <source>
        <dbReference type="SMART" id="SM00977"/>
    </source>
</evidence>
<comment type="domain">
    <text evidence="8">The N-terminal region contains the highly conserved SGGXDS motif, predicted to be a P-loop motif involved in ATP binding.</text>
</comment>
<comment type="catalytic activity">
    <reaction evidence="7 8">
        <text>cytidine(34) in tRNA(Ile2) + L-lysine + ATP = lysidine(34) in tRNA(Ile2) + AMP + diphosphate + H(+)</text>
        <dbReference type="Rhea" id="RHEA:43744"/>
        <dbReference type="Rhea" id="RHEA-COMP:10625"/>
        <dbReference type="Rhea" id="RHEA-COMP:10670"/>
        <dbReference type="ChEBI" id="CHEBI:15378"/>
        <dbReference type="ChEBI" id="CHEBI:30616"/>
        <dbReference type="ChEBI" id="CHEBI:32551"/>
        <dbReference type="ChEBI" id="CHEBI:33019"/>
        <dbReference type="ChEBI" id="CHEBI:82748"/>
        <dbReference type="ChEBI" id="CHEBI:83665"/>
        <dbReference type="ChEBI" id="CHEBI:456215"/>
        <dbReference type="EC" id="6.3.4.19"/>
    </reaction>
</comment>
<dbReference type="InterPro" id="IPR012796">
    <property type="entry name" value="Lysidine-tRNA-synth_C"/>
</dbReference>
<dbReference type="PANTHER" id="PTHR43033:SF1">
    <property type="entry name" value="TRNA(ILE)-LYSIDINE SYNTHASE-RELATED"/>
    <property type="match status" value="1"/>
</dbReference>
<evidence type="ECO:0000256" key="3">
    <source>
        <dbReference type="ARBA" id="ARBA00022598"/>
    </source>
</evidence>
<comment type="subcellular location">
    <subcellularLocation>
        <location evidence="1 8">Cytoplasm</location>
    </subcellularLocation>
</comment>
<name>A0A7K0KHT4_9BACT</name>
<dbReference type="SUPFAM" id="SSF52402">
    <property type="entry name" value="Adenine nucleotide alpha hydrolases-like"/>
    <property type="match status" value="1"/>
</dbReference>
<comment type="similarity">
    <text evidence="8">Belongs to the tRNA(Ile)-lysidine synthase family.</text>
</comment>
<dbReference type="InterPro" id="IPR012795">
    <property type="entry name" value="tRNA_Ile_lys_synt_N"/>
</dbReference>
<dbReference type="InterPro" id="IPR012094">
    <property type="entry name" value="tRNA_Ile_lys_synt"/>
</dbReference>
<sequence>MRKDNRFTDIIENYISRYELLSHNGFYLVALSGGPDSVALLLTLRNLGYHIDAVHCNFHLRGDESDRDENFCVELCKKNQILLHRIHFDTKAYAELHHQSIEMAARELRYHYFEQLCKDVQADAICVAHHRDDQVETVLLHLIRGTGLRGLTGMRPKNGRIIRPFLGVSHQDILDYLHLRHQDYVIDSTNLERDAQRNQLRLDIIPLMEKINPEVKDNIARAADILTEVEEFSDQQIDSLIRSCHEGDSYKFSAIKNSGHSKLILWHILNNKGFNRQQIEEINVCSKTNRHWLSDKYVVCLEKDSLSVVDRDKWQMELPSMRIPECGTYCYSAMGKDIMKLRLKEVTADALIIDKHPQYAFVDAAKAHFPLTLRPVKQGDRFVPFGMKGSKLISDFMNDLKLSMIDRRRQLVVVDNQGTLLWVVGRRVDNRVAVGPETQKVVVMEQI</sequence>
<dbReference type="SUPFAM" id="SSF56037">
    <property type="entry name" value="PheT/TilS domain"/>
    <property type="match status" value="1"/>
</dbReference>
<evidence type="ECO:0000256" key="6">
    <source>
        <dbReference type="ARBA" id="ARBA00022840"/>
    </source>
</evidence>
<evidence type="ECO:0000313" key="11">
    <source>
        <dbReference type="Proteomes" id="UP000438914"/>
    </source>
</evidence>
<comment type="function">
    <text evidence="8">Ligates lysine onto the cytidine present at position 34 of the AUA codon-specific tRNA(Ile) that contains the anticodon CAU, in an ATP-dependent manner. Cytidine is converted to lysidine, thus changing the amino acid specificity of the tRNA from methionine to isoleucine.</text>
</comment>
<dbReference type="NCBIfam" id="TIGR02432">
    <property type="entry name" value="lysidine_TilS_N"/>
    <property type="match status" value="1"/>
</dbReference>
<reference evidence="10 11" key="1">
    <citation type="submission" date="2019-08" db="EMBL/GenBank/DDBJ databases">
        <title>In-depth cultivation of the pig gut microbiome towards novel bacterial diversity and tailored functional studies.</title>
        <authorList>
            <person name="Wylensek D."/>
            <person name="Hitch T.C.A."/>
            <person name="Clavel T."/>
        </authorList>
    </citation>
    <scope>NUCLEOTIDE SEQUENCE [LARGE SCALE GENOMIC DNA]</scope>
    <source>
        <strain evidence="10 11">LKV-178-WT-2A</strain>
    </source>
</reference>
<dbReference type="Pfam" id="PF01171">
    <property type="entry name" value="ATP_bind_3"/>
    <property type="match status" value="1"/>
</dbReference>
<dbReference type="Proteomes" id="UP000438914">
    <property type="component" value="Unassembled WGS sequence"/>
</dbReference>
<accession>A0A7K0KHT4</accession>
<evidence type="ECO:0000256" key="7">
    <source>
        <dbReference type="ARBA" id="ARBA00048539"/>
    </source>
</evidence>
<evidence type="ECO:0000256" key="2">
    <source>
        <dbReference type="ARBA" id="ARBA00022490"/>
    </source>
</evidence>
<dbReference type="CDD" id="cd01992">
    <property type="entry name" value="TilS_N"/>
    <property type="match status" value="1"/>
</dbReference>
<dbReference type="PANTHER" id="PTHR43033">
    <property type="entry name" value="TRNA(ILE)-LYSIDINE SYNTHASE-RELATED"/>
    <property type="match status" value="1"/>
</dbReference>
<proteinExistence type="inferred from homology"/>
<feature type="domain" description="Lysidine-tRNA(Ile) synthetase C-terminal" evidence="9">
    <location>
        <begin position="371"/>
        <end position="445"/>
    </location>
</feature>
<dbReference type="Gene3D" id="3.40.50.620">
    <property type="entry name" value="HUPs"/>
    <property type="match status" value="1"/>
</dbReference>
<feature type="binding site" evidence="8">
    <location>
        <begin position="32"/>
        <end position="37"/>
    </location>
    <ligand>
        <name>ATP</name>
        <dbReference type="ChEBI" id="CHEBI:30616"/>
    </ligand>
</feature>
<dbReference type="GO" id="GO:0006400">
    <property type="term" value="P:tRNA modification"/>
    <property type="evidence" value="ECO:0007669"/>
    <property type="project" value="UniProtKB-UniRule"/>
</dbReference>
<keyword evidence="4 8" id="KW-0819">tRNA processing</keyword>
<dbReference type="AlphaFoldDB" id="A0A7K0KHT4"/>
<protein>
    <recommendedName>
        <fullName evidence="8">tRNA(Ile)-lysidine synthase</fullName>
        <ecNumber evidence="8">6.3.4.19</ecNumber>
    </recommendedName>
    <alternativeName>
        <fullName evidence="8">tRNA(Ile)-2-lysyl-cytidine synthase</fullName>
    </alternativeName>
    <alternativeName>
        <fullName evidence="8">tRNA(Ile)-lysidine synthetase</fullName>
    </alternativeName>
</protein>
<dbReference type="GO" id="GO:0005524">
    <property type="term" value="F:ATP binding"/>
    <property type="evidence" value="ECO:0007669"/>
    <property type="project" value="UniProtKB-UniRule"/>
</dbReference>
<dbReference type="RefSeq" id="WP_154535089.1">
    <property type="nucleotide sequence ID" value="NZ_VUNG01000040.1"/>
</dbReference>
<dbReference type="GO" id="GO:0005737">
    <property type="term" value="C:cytoplasm"/>
    <property type="evidence" value="ECO:0007669"/>
    <property type="project" value="UniProtKB-SubCell"/>
</dbReference>
<evidence type="ECO:0000313" key="10">
    <source>
        <dbReference type="EMBL" id="MST85501.1"/>
    </source>
</evidence>
<dbReference type="NCBIfam" id="TIGR02433">
    <property type="entry name" value="lysidine_TilS_C"/>
    <property type="match status" value="1"/>
</dbReference>
<evidence type="ECO:0000256" key="1">
    <source>
        <dbReference type="ARBA" id="ARBA00004496"/>
    </source>
</evidence>
<keyword evidence="6 8" id="KW-0067">ATP-binding</keyword>
<dbReference type="EC" id="6.3.4.19" evidence="8"/>
<dbReference type="GO" id="GO:0032267">
    <property type="term" value="F:tRNA(Ile)-lysidine synthase activity"/>
    <property type="evidence" value="ECO:0007669"/>
    <property type="project" value="UniProtKB-EC"/>
</dbReference>
<dbReference type="HAMAP" id="MF_01161">
    <property type="entry name" value="tRNA_Ile_lys_synt"/>
    <property type="match status" value="1"/>
</dbReference>
<keyword evidence="2 8" id="KW-0963">Cytoplasm</keyword>
<dbReference type="SMART" id="SM00977">
    <property type="entry name" value="TilS_C"/>
    <property type="match status" value="1"/>
</dbReference>
<keyword evidence="3 8" id="KW-0436">Ligase</keyword>
<organism evidence="10 11">
    <name type="scientific">Hallella mizrahii</name>
    <dbReference type="NCBI Taxonomy" id="2606637"/>
    <lineage>
        <taxon>Bacteria</taxon>
        <taxon>Pseudomonadati</taxon>
        <taxon>Bacteroidota</taxon>
        <taxon>Bacteroidia</taxon>
        <taxon>Bacteroidales</taxon>
        <taxon>Prevotellaceae</taxon>
        <taxon>Hallella</taxon>
    </lineage>
</organism>
<evidence type="ECO:0000256" key="8">
    <source>
        <dbReference type="HAMAP-Rule" id="MF_01161"/>
    </source>
</evidence>
<evidence type="ECO:0000256" key="4">
    <source>
        <dbReference type="ARBA" id="ARBA00022694"/>
    </source>
</evidence>
<dbReference type="Pfam" id="PF11734">
    <property type="entry name" value="TilS_C"/>
    <property type="match status" value="1"/>
</dbReference>
<dbReference type="InterPro" id="IPR014729">
    <property type="entry name" value="Rossmann-like_a/b/a_fold"/>
</dbReference>
<keyword evidence="5 8" id="KW-0547">Nucleotide-binding</keyword>